<evidence type="ECO:0000256" key="1">
    <source>
        <dbReference type="SAM" id="MobiDB-lite"/>
    </source>
</evidence>
<feature type="non-terminal residue" evidence="2">
    <location>
        <position position="1"/>
    </location>
</feature>
<organism evidence="2">
    <name type="scientific">uncultured Mycobacteriales bacterium</name>
    <dbReference type="NCBI Taxonomy" id="581187"/>
    <lineage>
        <taxon>Bacteria</taxon>
        <taxon>Bacillati</taxon>
        <taxon>Actinomycetota</taxon>
        <taxon>Actinomycetes</taxon>
        <taxon>Mycobacteriales</taxon>
        <taxon>environmental samples</taxon>
    </lineage>
</organism>
<proteinExistence type="predicted"/>
<feature type="non-terminal residue" evidence="2">
    <location>
        <position position="59"/>
    </location>
</feature>
<feature type="region of interest" description="Disordered" evidence="1">
    <location>
        <begin position="1"/>
        <end position="59"/>
    </location>
</feature>
<accession>A0A6J4JE97</accession>
<gene>
    <name evidence="2" type="ORF">AVDCRST_MAG41-3189</name>
</gene>
<evidence type="ECO:0000313" key="2">
    <source>
        <dbReference type="EMBL" id="CAA9275158.1"/>
    </source>
</evidence>
<dbReference type="EMBL" id="CADCTP010000290">
    <property type="protein sequence ID" value="CAA9275158.1"/>
    <property type="molecule type" value="Genomic_DNA"/>
</dbReference>
<protein>
    <submittedName>
        <fullName evidence="2">Uncharacterized protein</fullName>
    </submittedName>
</protein>
<sequence length="59" mass="6311">CTRPIGASRSWRSAGASRRSRSPGWPTGCGSSSTSTRSSRCRWSGWPPGWPGTTRTPTS</sequence>
<reference evidence="2" key="1">
    <citation type="submission" date="2020-02" db="EMBL/GenBank/DDBJ databases">
        <authorList>
            <person name="Meier V. D."/>
        </authorList>
    </citation>
    <scope>NUCLEOTIDE SEQUENCE</scope>
    <source>
        <strain evidence="2">AVDCRST_MAG41</strain>
    </source>
</reference>
<dbReference type="AlphaFoldDB" id="A0A6J4JE97"/>
<name>A0A6J4JE97_9ACTN</name>